<organism evidence="1">
    <name type="scientific">marine sediment metagenome</name>
    <dbReference type="NCBI Taxonomy" id="412755"/>
    <lineage>
        <taxon>unclassified sequences</taxon>
        <taxon>metagenomes</taxon>
        <taxon>ecological metagenomes</taxon>
    </lineage>
</organism>
<name>A0A0F8YM69_9ZZZZ</name>
<sequence>MHVEPWNASTHVPNLLQWAGKDEGITQLLGHAITDEVVHSTMPYREVVVSEAGEMMAIIGFNLYGTGLATMHVIPAPEHRKMKTLDDVFSLLTEKAKEAGAKVGFLVLSTTDRAMQEIARRHGYNTVPTVQMVKVF</sequence>
<evidence type="ECO:0000313" key="1">
    <source>
        <dbReference type="EMBL" id="KKK55284.1"/>
    </source>
</evidence>
<comment type="caution">
    <text evidence="1">The sequence shown here is derived from an EMBL/GenBank/DDBJ whole genome shotgun (WGS) entry which is preliminary data.</text>
</comment>
<proteinExistence type="predicted"/>
<dbReference type="EMBL" id="LAZR01065572">
    <property type="protein sequence ID" value="KKK55284.1"/>
    <property type="molecule type" value="Genomic_DNA"/>
</dbReference>
<accession>A0A0F8YM69</accession>
<gene>
    <name evidence="1" type="ORF">LCGC14_3076090</name>
</gene>
<evidence type="ECO:0008006" key="2">
    <source>
        <dbReference type="Google" id="ProtNLM"/>
    </source>
</evidence>
<protein>
    <recommendedName>
        <fullName evidence="2">N-acetyltransferase domain-containing protein</fullName>
    </recommendedName>
</protein>
<dbReference type="AlphaFoldDB" id="A0A0F8YM69"/>
<reference evidence="1" key="1">
    <citation type="journal article" date="2015" name="Nature">
        <title>Complex archaea that bridge the gap between prokaryotes and eukaryotes.</title>
        <authorList>
            <person name="Spang A."/>
            <person name="Saw J.H."/>
            <person name="Jorgensen S.L."/>
            <person name="Zaremba-Niedzwiedzka K."/>
            <person name="Martijn J."/>
            <person name="Lind A.E."/>
            <person name="van Eijk R."/>
            <person name="Schleper C."/>
            <person name="Guy L."/>
            <person name="Ettema T.J."/>
        </authorList>
    </citation>
    <scope>NUCLEOTIDE SEQUENCE</scope>
</reference>